<feature type="transmembrane region" description="Helical" evidence="6">
    <location>
        <begin position="118"/>
        <end position="142"/>
    </location>
</feature>
<dbReference type="GO" id="GO:0005886">
    <property type="term" value="C:plasma membrane"/>
    <property type="evidence" value="ECO:0007669"/>
    <property type="project" value="UniProtKB-SubCell"/>
</dbReference>
<evidence type="ECO:0000259" key="7">
    <source>
        <dbReference type="PROSITE" id="PS50850"/>
    </source>
</evidence>
<evidence type="ECO:0000256" key="3">
    <source>
        <dbReference type="ARBA" id="ARBA00022692"/>
    </source>
</evidence>
<dbReference type="InterPro" id="IPR036259">
    <property type="entry name" value="MFS_trans_sf"/>
</dbReference>
<protein>
    <recommendedName>
        <fullName evidence="7">Major facilitator superfamily (MFS) profile domain-containing protein</fullName>
    </recommendedName>
</protein>
<dbReference type="InterPro" id="IPR051337">
    <property type="entry name" value="OPA_Antiporter"/>
</dbReference>
<reference evidence="8 9" key="1">
    <citation type="journal article" date="2015" name="Genome Announc.">
        <title>Expanding the biotechnology potential of lactobacilli through comparative genomics of 213 strains and associated genera.</title>
        <authorList>
            <person name="Sun Z."/>
            <person name="Harris H.M."/>
            <person name="McCann A."/>
            <person name="Guo C."/>
            <person name="Argimon S."/>
            <person name="Zhang W."/>
            <person name="Yang X."/>
            <person name="Jeffery I.B."/>
            <person name="Cooney J.C."/>
            <person name="Kagawa T.F."/>
            <person name="Liu W."/>
            <person name="Song Y."/>
            <person name="Salvetti E."/>
            <person name="Wrobel A."/>
            <person name="Rasinkangas P."/>
            <person name="Parkhill J."/>
            <person name="Rea M.C."/>
            <person name="O'Sullivan O."/>
            <person name="Ritari J."/>
            <person name="Douillard F.P."/>
            <person name="Paul Ross R."/>
            <person name="Yang R."/>
            <person name="Briner A.E."/>
            <person name="Felis G.E."/>
            <person name="de Vos W.M."/>
            <person name="Barrangou R."/>
            <person name="Klaenhammer T.R."/>
            <person name="Caufield P.W."/>
            <person name="Cui Y."/>
            <person name="Zhang H."/>
            <person name="O'Toole P.W."/>
        </authorList>
    </citation>
    <scope>NUCLEOTIDE SEQUENCE [LARGE SCALE GENOMIC DNA]</scope>
    <source>
        <strain evidence="8 9">DSM 18527</strain>
    </source>
</reference>
<feature type="transmembrane region" description="Helical" evidence="6">
    <location>
        <begin position="348"/>
        <end position="368"/>
    </location>
</feature>
<feature type="transmembrane region" description="Helical" evidence="6">
    <location>
        <begin position="28"/>
        <end position="43"/>
    </location>
</feature>
<dbReference type="SUPFAM" id="SSF103473">
    <property type="entry name" value="MFS general substrate transporter"/>
    <property type="match status" value="1"/>
</dbReference>
<keyword evidence="4 6" id="KW-1133">Transmembrane helix</keyword>
<comment type="subcellular location">
    <subcellularLocation>
        <location evidence="1">Cell membrane</location>
        <topology evidence="1">Multi-pass membrane protein</topology>
    </subcellularLocation>
</comment>
<evidence type="ECO:0000256" key="2">
    <source>
        <dbReference type="ARBA" id="ARBA00022448"/>
    </source>
</evidence>
<feature type="domain" description="Major facilitator superfamily (MFS) profile" evidence="7">
    <location>
        <begin position="29"/>
        <end position="439"/>
    </location>
</feature>
<proteinExistence type="predicted"/>
<organism evidence="8 9">
    <name type="scientific">Agrilactobacillus composti DSM 18527 = JCM 14202</name>
    <dbReference type="NCBI Taxonomy" id="1423734"/>
    <lineage>
        <taxon>Bacteria</taxon>
        <taxon>Bacillati</taxon>
        <taxon>Bacillota</taxon>
        <taxon>Bacilli</taxon>
        <taxon>Lactobacillales</taxon>
        <taxon>Lactobacillaceae</taxon>
        <taxon>Agrilactobacillus</taxon>
    </lineage>
</organism>
<feature type="transmembrane region" description="Helical" evidence="6">
    <location>
        <begin position="247"/>
        <end position="267"/>
    </location>
</feature>
<feature type="transmembrane region" description="Helical" evidence="6">
    <location>
        <begin position="375"/>
        <end position="395"/>
    </location>
</feature>
<comment type="caution">
    <text evidence="8">The sequence shown here is derived from an EMBL/GenBank/DDBJ whole genome shotgun (WGS) entry which is preliminary data.</text>
</comment>
<evidence type="ECO:0000256" key="1">
    <source>
        <dbReference type="ARBA" id="ARBA00004651"/>
    </source>
</evidence>
<dbReference type="Gene3D" id="1.20.1250.20">
    <property type="entry name" value="MFS general substrate transporter like domains"/>
    <property type="match status" value="2"/>
</dbReference>
<evidence type="ECO:0000313" key="8">
    <source>
        <dbReference type="EMBL" id="KRM33254.1"/>
    </source>
</evidence>
<dbReference type="PATRIC" id="fig|1423734.3.peg.3390"/>
<feature type="transmembrane region" description="Helical" evidence="6">
    <location>
        <begin position="63"/>
        <end position="83"/>
    </location>
</feature>
<feature type="transmembrane region" description="Helical" evidence="6">
    <location>
        <begin position="183"/>
        <end position="202"/>
    </location>
</feature>
<name>A0A0R1Y0T1_9LACO</name>
<dbReference type="InterPro" id="IPR000849">
    <property type="entry name" value="Sugar_P_transporter"/>
</dbReference>
<keyword evidence="3 6" id="KW-0812">Transmembrane</keyword>
<evidence type="ECO:0000256" key="5">
    <source>
        <dbReference type="ARBA" id="ARBA00023136"/>
    </source>
</evidence>
<keyword evidence="2" id="KW-0813">Transport</keyword>
<keyword evidence="9" id="KW-1185">Reference proteome</keyword>
<accession>A0A0R1Y0T1</accession>
<keyword evidence="5 6" id="KW-0472">Membrane</keyword>
<dbReference type="eggNOG" id="COG2271">
    <property type="taxonomic scope" value="Bacteria"/>
</dbReference>
<gene>
    <name evidence="8" type="ORF">FC83_GL003339</name>
</gene>
<dbReference type="PIRSF" id="PIRSF002808">
    <property type="entry name" value="Hexose_phosphate_transp"/>
    <property type="match status" value="1"/>
</dbReference>
<dbReference type="InterPro" id="IPR020846">
    <property type="entry name" value="MFS_dom"/>
</dbReference>
<dbReference type="AlphaFoldDB" id="A0A0R1Y0T1"/>
<feature type="transmembrane region" description="Helical" evidence="6">
    <location>
        <begin position="287"/>
        <end position="311"/>
    </location>
</feature>
<dbReference type="PANTHER" id="PTHR43826:SF6">
    <property type="entry name" value="GLYCEROL-3-PHOSPHATE TRANSPORTER"/>
    <property type="match status" value="1"/>
</dbReference>
<feature type="transmembrane region" description="Helical" evidence="6">
    <location>
        <begin position="415"/>
        <end position="434"/>
    </location>
</feature>
<dbReference type="GO" id="GO:0035435">
    <property type="term" value="P:phosphate ion transmembrane transport"/>
    <property type="evidence" value="ECO:0007669"/>
    <property type="project" value="TreeGrafter"/>
</dbReference>
<evidence type="ECO:0000256" key="4">
    <source>
        <dbReference type="ARBA" id="ARBA00022989"/>
    </source>
</evidence>
<dbReference type="PANTHER" id="PTHR43826">
    <property type="entry name" value="GLUCOSE-6-PHOSPHATE EXCHANGER SLC37A4"/>
    <property type="match status" value="1"/>
</dbReference>
<dbReference type="Proteomes" id="UP000051236">
    <property type="component" value="Unassembled WGS sequence"/>
</dbReference>
<dbReference type="STRING" id="1423734.FC83_GL003339"/>
<dbReference type="PROSITE" id="PS50850">
    <property type="entry name" value="MFS"/>
    <property type="match status" value="1"/>
</dbReference>
<sequence>MDKMRTTGTGYEAREPEKFSRFLYRQKVVFLVAFVGYVCAYLVRNNFKLMSKDMIEVYGWNKLNVAFLLTCFTVTYGLGKFFMGALADRVSLRKLFAGALGMSALLCIAIGFTRQFAVIAILLILTGLIQGALAPSSQAMIANYFPNKSRGGAIAGWNVSQNVGSAMLPLIIGVLGVAAPGNISLAFIVPGVMVLLLAFLMWKLGGDNPEAEGLNSLKEMYGDEGEPNVGEDSDTTLSYWTLIKKYVFLNPGILLVGFINAALYFVRFGVEDWMPIYLSHEAGFSDAQFLTAISVLEWVAVPGSFLFAWLAVKFANKMTIIGAIGLFLMAGLIFYYETIHNTGGSSYAQLLIVSGLLGTLIYGPQLIVNILTLNFVPLKVAGTALGFVGLMAYMLGNLGSNWLMPILADNLSWTASYMVVAALSALSGIGYLTLSRRERKAVKVHETNNDD</sequence>
<evidence type="ECO:0000313" key="9">
    <source>
        <dbReference type="Proteomes" id="UP000051236"/>
    </source>
</evidence>
<dbReference type="Pfam" id="PF07690">
    <property type="entry name" value="MFS_1"/>
    <property type="match status" value="1"/>
</dbReference>
<dbReference type="EMBL" id="AZGA01000057">
    <property type="protein sequence ID" value="KRM33254.1"/>
    <property type="molecule type" value="Genomic_DNA"/>
</dbReference>
<feature type="transmembrane region" description="Helical" evidence="6">
    <location>
        <begin position="318"/>
        <end position="336"/>
    </location>
</feature>
<dbReference type="GO" id="GO:0061513">
    <property type="term" value="F:glucose 6-phosphate:phosphate antiporter activity"/>
    <property type="evidence" value="ECO:0007669"/>
    <property type="project" value="TreeGrafter"/>
</dbReference>
<feature type="transmembrane region" description="Helical" evidence="6">
    <location>
        <begin position="95"/>
        <end position="112"/>
    </location>
</feature>
<evidence type="ECO:0000256" key="6">
    <source>
        <dbReference type="SAM" id="Phobius"/>
    </source>
</evidence>
<dbReference type="InterPro" id="IPR011701">
    <property type="entry name" value="MFS"/>
</dbReference>
<feature type="transmembrane region" description="Helical" evidence="6">
    <location>
        <begin position="154"/>
        <end position="177"/>
    </location>
</feature>